<dbReference type="Proteomes" id="UP000198752">
    <property type="component" value="Unassembled WGS sequence"/>
</dbReference>
<evidence type="ECO:0000256" key="2">
    <source>
        <dbReference type="ARBA" id="ARBA00022694"/>
    </source>
</evidence>
<dbReference type="GO" id="GO:0000049">
    <property type="term" value="F:tRNA binding"/>
    <property type="evidence" value="ECO:0007669"/>
    <property type="project" value="UniProtKB-KW"/>
</dbReference>
<keyword evidence="3" id="KW-0963">Cytoplasm</keyword>
<dbReference type="Pfam" id="PF05636">
    <property type="entry name" value="HIGH_NTase1"/>
    <property type="match status" value="1"/>
</dbReference>
<feature type="binding site" evidence="3">
    <location>
        <position position="164"/>
    </location>
    <ligand>
        <name>ATP</name>
        <dbReference type="ChEBI" id="CHEBI:30616"/>
    </ligand>
</feature>
<dbReference type="InterPro" id="IPR014729">
    <property type="entry name" value="Rossmann-like_a/b/a_fold"/>
</dbReference>
<dbReference type="RefSeq" id="WP_093671733.1">
    <property type="nucleotide sequence ID" value="NZ_FOOY01000009.1"/>
</dbReference>
<dbReference type="GO" id="GO:0016740">
    <property type="term" value="F:transferase activity"/>
    <property type="evidence" value="ECO:0007669"/>
    <property type="project" value="UniProtKB-KW"/>
</dbReference>
<evidence type="ECO:0000256" key="1">
    <source>
        <dbReference type="ARBA" id="ARBA00022598"/>
    </source>
</evidence>
<dbReference type="GO" id="GO:0005524">
    <property type="term" value="F:ATP binding"/>
    <property type="evidence" value="ECO:0007669"/>
    <property type="project" value="UniProtKB-KW"/>
</dbReference>
<sequence>MIIAGIIAEYNPFHNGHLYQLETMREQIRPDVVVVVVSGDFLQRGEPALVSKWARTRMALQAGVDLVVELPYVFAVGKADVFARGAVAILNRLGVNRLFFGSECGRIEPFLNTFSLINENQEVYDTQLAQAMARGISYPNAHAAAYRFISKKHTQELVDLTLPNNSLAFQYIRAIHQCDSDMIPMTLRRKQSEHNDQSFTKNAPIASASSIRLHLLKGQSLFEIADKLPEYVIAELNSVKEAHDFASWERFFPFLKYKLLSSSSKQLAQIYEMEEGIEHRLLSSIRVSRSFNEFISLVKTKRYTWARLQRLAAHTLTNTLKEQAKQIALHGEPDSIRLLGMNLKGQAYLADIRKKVEIPLLSKIRIHRSMMLDIDVKASQIYDYLTNTNHLPMNFTETSHPPIRYDEKNRRFLNE</sequence>
<keyword evidence="1 3" id="KW-0436">Ligase</keyword>
<comment type="subcellular location">
    <subcellularLocation>
        <location evidence="3">Cytoplasm</location>
    </subcellularLocation>
</comment>
<reference evidence="5" key="1">
    <citation type="submission" date="2016-10" db="EMBL/GenBank/DDBJ databases">
        <authorList>
            <person name="Varghese N."/>
            <person name="Submissions S."/>
        </authorList>
    </citation>
    <scope>NUCLEOTIDE SEQUENCE [LARGE SCALE GENOMIC DNA]</scope>
    <source>
        <strain evidence="5">ATCC 700379</strain>
    </source>
</reference>
<keyword evidence="3" id="KW-0820">tRNA-binding</keyword>
<dbReference type="HAMAP" id="MF_01539">
    <property type="entry name" value="TmcAL"/>
    <property type="match status" value="1"/>
</dbReference>
<comment type="catalytic activity">
    <reaction evidence="3">
        <text>cytidine(34) in elongator tRNA(Met) + acetate + ATP = N(4)-acetylcytidine(34) in elongator tRNA(Met) + AMP + diphosphate</text>
        <dbReference type="Rhea" id="RHEA:58144"/>
        <dbReference type="Rhea" id="RHEA-COMP:10693"/>
        <dbReference type="Rhea" id="RHEA-COMP:10694"/>
        <dbReference type="ChEBI" id="CHEBI:30089"/>
        <dbReference type="ChEBI" id="CHEBI:30616"/>
        <dbReference type="ChEBI" id="CHEBI:33019"/>
        <dbReference type="ChEBI" id="CHEBI:74900"/>
        <dbReference type="ChEBI" id="CHEBI:82748"/>
        <dbReference type="ChEBI" id="CHEBI:456215"/>
    </reaction>
</comment>
<comment type="function">
    <text evidence="3">Catalyzes the formation of N(4)-acetylcytidine (ac(4)C) at the wobble position of elongator tRNA(Met), using acetate and ATP as substrates. First activates an acetate ion to form acetyladenylate (Ac-AMP) and then transfers the acetyl group to tRNA to form ac(4)C34.</text>
</comment>
<keyword evidence="2 3" id="KW-0819">tRNA processing</keyword>
<protein>
    <recommendedName>
        <fullName evidence="3">tRNA(Met) cytidine acetate ligase</fullName>
        <ecNumber evidence="3">6.3.4.-</ecNumber>
    </recommendedName>
</protein>
<dbReference type="OrthoDB" id="9769796at2"/>
<dbReference type="AlphaFoldDB" id="A0A1I2RGD8"/>
<keyword evidence="4" id="KW-0808">Transferase</keyword>
<dbReference type="PANTHER" id="PTHR37825:SF1">
    <property type="entry name" value="TRNA(MET) CYTIDINE ACETATE LIGASE"/>
    <property type="match status" value="1"/>
</dbReference>
<dbReference type="STRING" id="269670.SAMN02982927_01579"/>
<accession>A0A1I2RGD8</accession>
<dbReference type="EMBL" id="FOOY01000009">
    <property type="protein sequence ID" value="SFG39123.1"/>
    <property type="molecule type" value="Genomic_DNA"/>
</dbReference>
<comment type="caution">
    <text evidence="3">Lacks conserved residue(s) required for the propagation of feature annotation.</text>
</comment>
<evidence type="ECO:0000313" key="4">
    <source>
        <dbReference type="EMBL" id="SFG39123.1"/>
    </source>
</evidence>
<dbReference type="SUPFAM" id="SSF52374">
    <property type="entry name" value="Nucleotidylyl transferase"/>
    <property type="match status" value="1"/>
</dbReference>
<dbReference type="GO" id="GO:0006400">
    <property type="term" value="P:tRNA modification"/>
    <property type="evidence" value="ECO:0007669"/>
    <property type="project" value="UniProtKB-UniRule"/>
</dbReference>
<feature type="binding site" evidence="3">
    <location>
        <begin position="7"/>
        <end position="20"/>
    </location>
    <ligand>
        <name>ATP</name>
        <dbReference type="ChEBI" id="CHEBI:30616"/>
    </ligand>
</feature>
<keyword evidence="5" id="KW-1185">Reference proteome</keyword>
<evidence type="ECO:0000313" key="5">
    <source>
        <dbReference type="Proteomes" id="UP000198752"/>
    </source>
</evidence>
<dbReference type="InterPro" id="IPR008513">
    <property type="entry name" value="tRNA(Met)_cyd_acetate_ligase"/>
</dbReference>
<organism evidence="4 5">
    <name type="scientific">Sporolactobacillus nakayamae</name>
    <dbReference type="NCBI Taxonomy" id="269670"/>
    <lineage>
        <taxon>Bacteria</taxon>
        <taxon>Bacillati</taxon>
        <taxon>Bacillota</taxon>
        <taxon>Bacilli</taxon>
        <taxon>Bacillales</taxon>
        <taxon>Sporolactobacillaceae</taxon>
        <taxon>Sporolactobacillus</taxon>
    </lineage>
</organism>
<dbReference type="GO" id="GO:0005737">
    <property type="term" value="C:cytoplasm"/>
    <property type="evidence" value="ECO:0007669"/>
    <property type="project" value="UniProtKB-SubCell"/>
</dbReference>
<dbReference type="Gene3D" id="3.40.50.620">
    <property type="entry name" value="HUPs"/>
    <property type="match status" value="1"/>
</dbReference>
<keyword evidence="3" id="KW-0694">RNA-binding</keyword>
<dbReference type="EC" id="6.3.4.-" evidence="3"/>
<gene>
    <name evidence="3" type="primary">tmcAL</name>
    <name evidence="4" type="ORF">SAMN02982927_01579</name>
</gene>
<comment type="similarity">
    <text evidence="3">Belongs to the TmcAL family.</text>
</comment>
<evidence type="ECO:0000256" key="3">
    <source>
        <dbReference type="HAMAP-Rule" id="MF_01539"/>
    </source>
</evidence>
<keyword evidence="3" id="KW-0067">ATP-binding</keyword>
<keyword evidence="3" id="KW-0547">Nucleotide-binding</keyword>
<dbReference type="PANTHER" id="PTHR37825">
    <property type="entry name" value="TRNA(MET) CYTIDINE ACETATE LIGASE"/>
    <property type="match status" value="1"/>
</dbReference>
<feature type="binding site" evidence="3">
    <location>
        <position position="189"/>
    </location>
    <ligand>
        <name>ATP</name>
        <dbReference type="ChEBI" id="CHEBI:30616"/>
    </ligand>
</feature>
<feature type="binding site" evidence="3">
    <location>
        <position position="101"/>
    </location>
    <ligand>
        <name>ATP</name>
        <dbReference type="ChEBI" id="CHEBI:30616"/>
    </ligand>
</feature>
<name>A0A1I2RGD8_9BACL</name>
<proteinExistence type="inferred from homology"/>
<dbReference type="GO" id="GO:0016879">
    <property type="term" value="F:ligase activity, forming carbon-nitrogen bonds"/>
    <property type="evidence" value="ECO:0007669"/>
    <property type="project" value="UniProtKB-UniRule"/>
</dbReference>
<dbReference type="NCBIfam" id="NF010191">
    <property type="entry name" value="PRK13670.1"/>
    <property type="match status" value="1"/>
</dbReference>